<dbReference type="NCBIfam" id="TIGR00797">
    <property type="entry name" value="matE"/>
    <property type="match status" value="1"/>
</dbReference>
<evidence type="ECO:0000256" key="10">
    <source>
        <dbReference type="ARBA" id="ARBA00023065"/>
    </source>
</evidence>
<evidence type="ECO:0000256" key="11">
    <source>
        <dbReference type="ARBA" id="ARBA00023136"/>
    </source>
</evidence>
<feature type="transmembrane region" description="Helical" evidence="13">
    <location>
        <begin position="403"/>
        <end position="420"/>
    </location>
</feature>
<dbReference type="GO" id="GO:0005886">
    <property type="term" value="C:plasma membrane"/>
    <property type="evidence" value="ECO:0007669"/>
    <property type="project" value="UniProtKB-SubCell"/>
</dbReference>
<evidence type="ECO:0000313" key="15">
    <source>
        <dbReference type="Proteomes" id="UP000824002"/>
    </source>
</evidence>
<keyword evidence="6" id="KW-0050">Antiport</keyword>
<evidence type="ECO:0000256" key="3">
    <source>
        <dbReference type="ARBA" id="ARBA00010199"/>
    </source>
</evidence>
<dbReference type="InterPro" id="IPR002528">
    <property type="entry name" value="MATE_fam"/>
</dbReference>
<feature type="transmembrane region" description="Helical" evidence="13">
    <location>
        <begin position="322"/>
        <end position="341"/>
    </location>
</feature>
<keyword evidence="11 13" id="KW-0472">Membrane</keyword>
<evidence type="ECO:0000256" key="6">
    <source>
        <dbReference type="ARBA" id="ARBA00022449"/>
    </source>
</evidence>
<feature type="transmembrane region" description="Helical" evidence="13">
    <location>
        <begin position="99"/>
        <end position="117"/>
    </location>
</feature>
<dbReference type="EMBL" id="DVJP01000043">
    <property type="protein sequence ID" value="HIS76493.1"/>
    <property type="molecule type" value="Genomic_DNA"/>
</dbReference>
<dbReference type="GO" id="GO:0042910">
    <property type="term" value="F:xenobiotic transmembrane transporter activity"/>
    <property type="evidence" value="ECO:0007669"/>
    <property type="project" value="InterPro"/>
</dbReference>
<dbReference type="CDD" id="cd13144">
    <property type="entry name" value="MATE_like_4"/>
    <property type="match status" value="1"/>
</dbReference>
<feature type="transmembrane region" description="Helical" evidence="13">
    <location>
        <begin position="196"/>
        <end position="221"/>
    </location>
</feature>
<dbReference type="GO" id="GO:0006811">
    <property type="term" value="P:monoatomic ion transport"/>
    <property type="evidence" value="ECO:0007669"/>
    <property type="project" value="UniProtKB-KW"/>
</dbReference>
<evidence type="ECO:0000256" key="8">
    <source>
        <dbReference type="ARBA" id="ARBA00022692"/>
    </source>
</evidence>
<evidence type="ECO:0000256" key="5">
    <source>
        <dbReference type="ARBA" id="ARBA00022448"/>
    </source>
</evidence>
<dbReference type="PIRSF" id="PIRSF006603">
    <property type="entry name" value="DinF"/>
    <property type="match status" value="1"/>
</dbReference>
<evidence type="ECO:0000256" key="1">
    <source>
        <dbReference type="ARBA" id="ARBA00003408"/>
    </source>
</evidence>
<feature type="transmembrane region" description="Helical" evidence="13">
    <location>
        <begin position="166"/>
        <end position="190"/>
    </location>
</feature>
<evidence type="ECO:0000256" key="4">
    <source>
        <dbReference type="ARBA" id="ARBA00020268"/>
    </source>
</evidence>
<keyword evidence="7" id="KW-1003">Cell membrane</keyword>
<reference evidence="14" key="2">
    <citation type="journal article" date="2021" name="PeerJ">
        <title>Extensive microbial diversity within the chicken gut microbiome revealed by metagenomics and culture.</title>
        <authorList>
            <person name="Gilroy R."/>
            <person name="Ravi A."/>
            <person name="Getino M."/>
            <person name="Pursley I."/>
            <person name="Horton D.L."/>
            <person name="Alikhan N.F."/>
            <person name="Baker D."/>
            <person name="Gharbi K."/>
            <person name="Hall N."/>
            <person name="Watson M."/>
            <person name="Adriaenssens E.M."/>
            <person name="Foster-Nyarko E."/>
            <person name="Jarju S."/>
            <person name="Secka A."/>
            <person name="Antonio M."/>
            <person name="Oren A."/>
            <person name="Chaudhuri R.R."/>
            <person name="La Ragione R."/>
            <person name="Hildebrand F."/>
            <person name="Pallen M.J."/>
        </authorList>
    </citation>
    <scope>NUCLEOTIDE SEQUENCE</scope>
    <source>
        <strain evidence="14">CHK199-13235</strain>
    </source>
</reference>
<name>A0A9D1K0W8_9FIRM</name>
<dbReference type="GO" id="GO:0015297">
    <property type="term" value="F:antiporter activity"/>
    <property type="evidence" value="ECO:0007669"/>
    <property type="project" value="UniProtKB-KW"/>
</dbReference>
<comment type="subcellular location">
    <subcellularLocation>
        <location evidence="2">Cell membrane</location>
        <topology evidence="2">Multi-pass membrane protein</topology>
    </subcellularLocation>
</comment>
<evidence type="ECO:0000256" key="7">
    <source>
        <dbReference type="ARBA" id="ARBA00022475"/>
    </source>
</evidence>
<feature type="transmembrane region" description="Helical" evidence="13">
    <location>
        <begin position="242"/>
        <end position="268"/>
    </location>
</feature>
<dbReference type="Pfam" id="PF01554">
    <property type="entry name" value="MatE"/>
    <property type="match status" value="2"/>
</dbReference>
<evidence type="ECO:0000256" key="12">
    <source>
        <dbReference type="ARBA" id="ARBA00031636"/>
    </source>
</evidence>
<dbReference type="InterPro" id="IPR050222">
    <property type="entry name" value="MATE_MdtK"/>
</dbReference>
<proteinExistence type="inferred from homology"/>
<dbReference type="AlphaFoldDB" id="A0A9D1K0W8"/>
<dbReference type="InterPro" id="IPR048279">
    <property type="entry name" value="MdtK-like"/>
</dbReference>
<evidence type="ECO:0000313" key="14">
    <source>
        <dbReference type="EMBL" id="HIS76493.1"/>
    </source>
</evidence>
<feature type="transmembrane region" description="Helical" evidence="13">
    <location>
        <begin position="57"/>
        <end position="79"/>
    </location>
</feature>
<comment type="function">
    <text evidence="1">Multidrug efflux pump.</text>
</comment>
<comment type="similarity">
    <text evidence="3">Belongs to the multi antimicrobial extrusion (MATE) (TC 2.A.66.1) family.</text>
</comment>
<accession>A0A9D1K0W8</accession>
<comment type="caution">
    <text evidence="14">The sequence shown here is derived from an EMBL/GenBank/DDBJ whole genome shotgun (WGS) entry which is preliminary data.</text>
</comment>
<organism evidence="14 15">
    <name type="scientific">Candidatus Merdivicinus excrementipullorum</name>
    <dbReference type="NCBI Taxonomy" id="2840867"/>
    <lineage>
        <taxon>Bacteria</taxon>
        <taxon>Bacillati</taxon>
        <taxon>Bacillota</taxon>
        <taxon>Clostridia</taxon>
        <taxon>Eubacteriales</taxon>
        <taxon>Oscillospiraceae</taxon>
        <taxon>Oscillospiraceae incertae sedis</taxon>
        <taxon>Candidatus Merdivicinus</taxon>
    </lineage>
</organism>
<protein>
    <recommendedName>
        <fullName evidence="4">Probable multidrug resistance protein NorM</fullName>
    </recommendedName>
    <alternativeName>
        <fullName evidence="12">Multidrug-efflux transporter</fullName>
    </alternativeName>
</protein>
<evidence type="ECO:0000256" key="9">
    <source>
        <dbReference type="ARBA" id="ARBA00022989"/>
    </source>
</evidence>
<keyword evidence="10" id="KW-0406">Ion transport</keyword>
<evidence type="ECO:0000256" key="2">
    <source>
        <dbReference type="ARBA" id="ARBA00004651"/>
    </source>
</evidence>
<evidence type="ECO:0000256" key="13">
    <source>
        <dbReference type="SAM" id="Phobius"/>
    </source>
</evidence>
<keyword evidence="5" id="KW-0813">Transport</keyword>
<feature type="transmembrane region" description="Helical" evidence="13">
    <location>
        <begin position="371"/>
        <end position="391"/>
    </location>
</feature>
<dbReference type="Proteomes" id="UP000824002">
    <property type="component" value="Unassembled WGS sequence"/>
</dbReference>
<feature type="transmembrane region" description="Helical" evidence="13">
    <location>
        <begin position="426"/>
        <end position="446"/>
    </location>
</feature>
<keyword evidence="8 13" id="KW-0812">Transmembrane</keyword>
<sequence length="456" mass="49976">MEQIKENKMGTQKMLPLLLSMSLPAMFSMLVQALYNIVDSVFVSRLGVDALAAVSLAFPIQTLMISVAVGTGVGINSLISRRLGERRFEEANKAASHGIFLGLFSWIPFLLFGFFFSEAFMRMFSGNENVVRMGVDYLSIVSIFSGGCLVEICCEKILQATGNMVYPMLFQLSGAITNIILDPVFIFGYLGVPAMGVAGAAIATVIGQVVSMVFALLVLCFKEHHVKIELKGFRFEWRTIREIYAVGLPSIVMQAISAFLNMGLNGILAGFSDTAVAVLGAYYKLQSFIFMPAFGMNQGLMPILGYNYGARKKSRFLSATRLGAVFMVGLMALGVLLFVLFPEPLLNIFKESGQAAADAELLRIGVPALRIISLSFLPAAFGILFSTVFQATGKGIQSLVVSLLRQMIILLPAAWLLSLTGEVTNVWFAFPVAEILACFVSIWMFWNLYRKHLKNL</sequence>
<feature type="transmembrane region" description="Helical" evidence="13">
    <location>
        <begin position="137"/>
        <end position="154"/>
    </location>
</feature>
<keyword evidence="9 13" id="KW-1133">Transmembrane helix</keyword>
<gene>
    <name evidence="14" type="ORF">IAB51_06730</name>
</gene>
<reference evidence="14" key="1">
    <citation type="submission" date="2020-10" db="EMBL/GenBank/DDBJ databases">
        <authorList>
            <person name="Gilroy R."/>
        </authorList>
    </citation>
    <scope>NUCLEOTIDE SEQUENCE</scope>
    <source>
        <strain evidence="14">CHK199-13235</strain>
    </source>
</reference>
<dbReference type="PANTHER" id="PTHR43298:SF2">
    <property type="entry name" value="FMN_FAD EXPORTER YEEO-RELATED"/>
    <property type="match status" value="1"/>
</dbReference>
<feature type="transmembrane region" description="Helical" evidence="13">
    <location>
        <begin position="288"/>
        <end position="310"/>
    </location>
</feature>
<dbReference type="PANTHER" id="PTHR43298">
    <property type="entry name" value="MULTIDRUG RESISTANCE PROTEIN NORM-RELATED"/>
    <property type="match status" value="1"/>
</dbReference>